<dbReference type="EMBL" id="AOMD01000012">
    <property type="protein sequence ID" value="EMA46740.1"/>
    <property type="molecule type" value="Genomic_DNA"/>
</dbReference>
<gene>
    <name evidence="1" type="ORF">C449_03701</name>
</gene>
<dbReference type="Proteomes" id="UP000011669">
    <property type="component" value="Unassembled WGS sequence"/>
</dbReference>
<dbReference type="STRING" id="1227455.C449_03701"/>
<sequence>MEVDHVFTGHSEATIGGDLSWFVKPTIDRRLHRRFSDSGDSHKAFFPALAVTSCAIRSHATKRGIG</sequence>
<dbReference type="AlphaFoldDB" id="M0MQI1"/>
<keyword evidence="2" id="KW-1185">Reference proteome</keyword>
<comment type="caution">
    <text evidence="1">The sequence shown here is derived from an EMBL/GenBank/DDBJ whole genome shotgun (WGS) entry which is preliminary data.</text>
</comment>
<name>M0MQI1_9EURY</name>
<proteinExistence type="predicted"/>
<reference evidence="1 2" key="1">
    <citation type="journal article" date="2014" name="PLoS Genet.">
        <title>Phylogenetically driven sequencing of extremely halophilic archaea reveals strategies for static and dynamic osmo-response.</title>
        <authorList>
            <person name="Becker E.A."/>
            <person name="Seitzer P.M."/>
            <person name="Tritt A."/>
            <person name="Larsen D."/>
            <person name="Krusor M."/>
            <person name="Yao A.I."/>
            <person name="Wu D."/>
            <person name="Madern D."/>
            <person name="Eisen J.A."/>
            <person name="Darling A.E."/>
            <person name="Facciotti M.T."/>
        </authorList>
    </citation>
    <scope>NUCLEOTIDE SEQUENCE [LARGE SCALE GENOMIC DNA]</scope>
    <source>
        <strain evidence="1 2">DSM 5350</strain>
    </source>
</reference>
<organism evidence="1 2">
    <name type="scientific">Halococcus saccharolyticus DSM 5350</name>
    <dbReference type="NCBI Taxonomy" id="1227455"/>
    <lineage>
        <taxon>Archaea</taxon>
        <taxon>Methanobacteriati</taxon>
        <taxon>Methanobacteriota</taxon>
        <taxon>Stenosarchaea group</taxon>
        <taxon>Halobacteria</taxon>
        <taxon>Halobacteriales</taxon>
        <taxon>Halococcaceae</taxon>
        <taxon>Halococcus</taxon>
    </lineage>
</organism>
<evidence type="ECO:0000313" key="1">
    <source>
        <dbReference type="EMBL" id="EMA46740.1"/>
    </source>
</evidence>
<dbReference type="InParanoid" id="M0MQI1"/>
<accession>M0MQI1</accession>
<protein>
    <submittedName>
        <fullName evidence="1">Uncharacterized protein</fullName>
    </submittedName>
</protein>
<evidence type="ECO:0000313" key="2">
    <source>
        <dbReference type="Proteomes" id="UP000011669"/>
    </source>
</evidence>